<feature type="compositionally biased region" description="Basic and acidic residues" evidence="1">
    <location>
        <begin position="1"/>
        <end position="10"/>
    </location>
</feature>
<dbReference type="Gene3D" id="1.20.1260.10">
    <property type="match status" value="1"/>
</dbReference>
<name>A0ABU8I315_9SPHI</name>
<dbReference type="InterPro" id="IPR012347">
    <property type="entry name" value="Ferritin-like"/>
</dbReference>
<gene>
    <name evidence="2" type="ORF">VJ786_02790</name>
</gene>
<organism evidence="2 3">
    <name type="scientific">Sphingobacterium tenebrionis</name>
    <dbReference type="NCBI Taxonomy" id="3111775"/>
    <lineage>
        <taxon>Bacteria</taxon>
        <taxon>Pseudomonadati</taxon>
        <taxon>Bacteroidota</taxon>
        <taxon>Sphingobacteriia</taxon>
        <taxon>Sphingobacteriales</taxon>
        <taxon>Sphingobacteriaceae</taxon>
        <taxon>Sphingobacterium</taxon>
    </lineage>
</organism>
<keyword evidence="3" id="KW-1185">Reference proteome</keyword>
<protein>
    <submittedName>
        <fullName evidence="2">DUF892 family protein</fullName>
    </submittedName>
</protein>
<dbReference type="Pfam" id="PF05974">
    <property type="entry name" value="DUF892"/>
    <property type="match status" value="1"/>
</dbReference>
<proteinExistence type="predicted"/>
<reference evidence="2 3" key="1">
    <citation type="submission" date="2024-01" db="EMBL/GenBank/DDBJ databases">
        <title>Sphingobacterium tenebrionis sp. nov., a novel endophyte isolated from tenebrio molitor intestines.</title>
        <authorList>
            <person name="Zhang C."/>
        </authorList>
    </citation>
    <scope>NUCLEOTIDE SEQUENCE [LARGE SCALE GENOMIC DNA]</scope>
    <source>
        <strain evidence="2 3">PU5-4</strain>
    </source>
</reference>
<dbReference type="RefSeq" id="WP_245153292.1">
    <property type="nucleotide sequence ID" value="NZ_JAYLLN010000004.1"/>
</dbReference>
<evidence type="ECO:0000256" key="1">
    <source>
        <dbReference type="SAM" id="MobiDB-lite"/>
    </source>
</evidence>
<feature type="compositionally biased region" description="Low complexity" evidence="1">
    <location>
        <begin position="11"/>
        <end position="27"/>
    </location>
</feature>
<dbReference type="PANTHER" id="PTHR30565:SF9">
    <property type="entry name" value="PROTEIN YCIF"/>
    <property type="match status" value="1"/>
</dbReference>
<dbReference type="SUPFAM" id="SSF47240">
    <property type="entry name" value="Ferritin-like"/>
    <property type="match status" value="1"/>
</dbReference>
<feature type="region of interest" description="Disordered" evidence="1">
    <location>
        <begin position="1"/>
        <end position="53"/>
    </location>
</feature>
<evidence type="ECO:0000313" key="2">
    <source>
        <dbReference type="EMBL" id="MEI5983824.1"/>
    </source>
</evidence>
<dbReference type="EMBL" id="JAYLLN010000004">
    <property type="protein sequence ID" value="MEI5983824.1"/>
    <property type="molecule type" value="Genomic_DNA"/>
</dbReference>
<sequence>MAKQDKEATENKSNAKNTNGKAANNRKNGNDSEDTNNTSMKNQNEEQYEGSDQKDSPLYKFFLSGLKDMLYAENKLVDALVEMEEAATTEELKDAFEDHHLVTKKHVSRLKKVFALLNEKEEEKECKAILGLLDEAKEIIKSTEEGTVTRDVALIIAAQKLEHYEIASYGGLAQLAITMDMDKVADLLERTLEEEEATDVYLTEIAEGSINMEADEEDY</sequence>
<dbReference type="InterPro" id="IPR009078">
    <property type="entry name" value="Ferritin-like_SF"/>
</dbReference>
<accession>A0ABU8I315</accession>
<dbReference type="Proteomes" id="UP001363035">
    <property type="component" value="Unassembled WGS sequence"/>
</dbReference>
<dbReference type="PANTHER" id="PTHR30565">
    <property type="entry name" value="PROTEIN YCIF"/>
    <property type="match status" value="1"/>
</dbReference>
<evidence type="ECO:0000313" key="3">
    <source>
        <dbReference type="Proteomes" id="UP001363035"/>
    </source>
</evidence>
<dbReference type="InterPro" id="IPR047114">
    <property type="entry name" value="YciF"/>
</dbReference>
<comment type="caution">
    <text evidence="2">The sequence shown here is derived from an EMBL/GenBank/DDBJ whole genome shotgun (WGS) entry which is preliminary data.</text>
</comment>
<dbReference type="InterPro" id="IPR010287">
    <property type="entry name" value="DUF892_YciF-like"/>
</dbReference>